<keyword evidence="3" id="KW-0808">Transferase</keyword>
<evidence type="ECO:0000259" key="1">
    <source>
        <dbReference type="PROSITE" id="PS50113"/>
    </source>
</evidence>
<dbReference type="SUPFAM" id="SSF55785">
    <property type="entry name" value="PYP-like sensor domain (PAS domain)"/>
    <property type="match status" value="2"/>
</dbReference>
<reference evidence="3 4" key="1">
    <citation type="submission" date="2024-09" db="EMBL/GenBank/DDBJ databases">
        <authorList>
            <person name="Sun Q."/>
            <person name="Mori K."/>
        </authorList>
    </citation>
    <scope>NUCLEOTIDE SEQUENCE [LARGE SCALE GENOMIC DNA]</scope>
    <source>
        <strain evidence="3 4">CECT 8064</strain>
    </source>
</reference>
<organism evidence="3 4">
    <name type="scientific">Vibrio olivae</name>
    <dbReference type="NCBI Taxonomy" id="1243002"/>
    <lineage>
        <taxon>Bacteria</taxon>
        <taxon>Pseudomonadati</taxon>
        <taxon>Pseudomonadota</taxon>
        <taxon>Gammaproteobacteria</taxon>
        <taxon>Vibrionales</taxon>
        <taxon>Vibrionaceae</taxon>
        <taxon>Vibrio</taxon>
    </lineage>
</organism>
<dbReference type="Gene3D" id="3.30.450.20">
    <property type="entry name" value="PAS domain"/>
    <property type="match status" value="2"/>
</dbReference>
<dbReference type="InterPro" id="IPR052163">
    <property type="entry name" value="DGC-Regulatory_Protein"/>
</dbReference>
<dbReference type="SMART" id="SM00065">
    <property type="entry name" value="GAF"/>
    <property type="match status" value="2"/>
</dbReference>
<dbReference type="InterPro" id="IPR029787">
    <property type="entry name" value="Nucleotide_cyclase"/>
</dbReference>
<evidence type="ECO:0000313" key="4">
    <source>
        <dbReference type="Proteomes" id="UP001589645"/>
    </source>
</evidence>
<feature type="domain" description="GGDEF" evidence="2">
    <location>
        <begin position="628"/>
        <end position="762"/>
    </location>
</feature>
<dbReference type="InterPro" id="IPR013655">
    <property type="entry name" value="PAS_fold_3"/>
</dbReference>
<keyword evidence="3" id="KW-0548">Nucleotidyltransferase</keyword>
<dbReference type="InterPro" id="IPR035965">
    <property type="entry name" value="PAS-like_dom_sf"/>
</dbReference>
<dbReference type="InterPro" id="IPR000700">
    <property type="entry name" value="PAS-assoc_C"/>
</dbReference>
<dbReference type="EMBL" id="JBHMEP010000006">
    <property type="protein sequence ID" value="MFB9136598.1"/>
    <property type="molecule type" value="Genomic_DNA"/>
</dbReference>
<dbReference type="SUPFAM" id="SSF55073">
    <property type="entry name" value="Nucleotide cyclase"/>
    <property type="match status" value="1"/>
</dbReference>
<dbReference type="Pfam" id="PF00990">
    <property type="entry name" value="GGDEF"/>
    <property type="match status" value="1"/>
</dbReference>
<dbReference type="CDD" id="cd01949">
    <property type="entry name" value="GGDEF"/>
    <property type="match status" value="1"/>
</dbReference>
<dbReference type="InterPro" id="IPR000160">
    <property type="entry name" value="GGDEF_dom"/>
</dbReference>
<dbReference type="Gene3D" id="3.30.450.40">
    <property type="match status" value="2"/>
</dbReference>
<dbReference type="PROSITE" id="PS50887">
    <property type="entry name" value="GGDEF"/>
    <property type="match status" value="1"/>
</dbReference>
<dbReference type="InterPro" id="IPR000014">
    <property type="entry name" value="PAS"/>
</dbReference>
<dbReference type="GO" id="GO:0052621">
    <property type="term" value="F:diguanylate cyclase activity"/>
    <property type="evidence" value="ECO:0007669"/>
    <property type="project" value="UniProtKB-EC"/>
</dbReference>
<comment type="caution">
    <text evidence="3">The sequence shown here is derived from an EMBL/GenBank/DDBJ whole genome shotgun (WGS) entry which is preliminary data.</text>
</comment>
<name>A0ABV5HR07_9VIBR</name>
<dbReference type="Pfam" id="PF13185">
    <property type="entry name" value="GAF_2"/>
    <property type="match status" value="1"/>
</dbReference>
<sequence>MPETLRKKIIQRYELLDSYDLGLAPLMDALATLYEVPVALVTIADEDRSVVRASYGTTLTSMPQSTSLCRHIIDCGQPLVIEDLSLEAESAALFEGMGNEAFRFYTGVPLQIEEVVVGTVCLFDRSPRCITAKQIESLEQISHLVSNHLCLVKEHVQLKLEHSLLDSSPAVLLTWHYKNCLLLQSVSRNIKDVTAIEYAQLIEHDACFEDFLTVESQQEFGFWLQNHLDGVENAECHLNIKHPTRTVWLRMLSKAFFDQNGKLHSIQAIITDNTAHKYMEDRLSGTNKQMRLLIEASGLGTWDWNIIADATKVNKRWCDILGVDHDFYDGTSQFWRQRIHPADLSKVDDALDSHLCGRSEAYMSTYRLKHGDGHWVWVETYGCVVERNELGQPLRLAGTHRDITERKEAELFQQKQGQLLSFINNARAAYLVDNNLPRACQAILPELIDIADSQFGFIGHLIEEQGKRRLLIHAISELSWNSTSEQLLDLYKGGELYFDSFDNLFGEVIKSGEEVISNRMHVHTSSRGTPGGHPPIFSFLGLPIYIQDRLVGMIGLANKAEEYSHKDVVFLQPLLDALGGLYYAVELEHARSEAEERLKYLAMTDALSGLPNRRAFIDHCRSLEKEGAPYAIAIIDIDHFKVVNDTYGHEAGDAVICHIAQCMKSNLRTDDFVARMGGEEFAVIINHTERDHAEKVLENIRCYIDSNPAKWEKKPIHVTVSIGANWYRKASMQNLKRHLHDADKALYMAKNSQRNCLQWYVQTLVDASTTHDEPQKKAQNRH</sequence>
<keyword evidence="4" id="KW-1185">Reference proteome</keyword>
<dbReference type="RefSeq" id="WP_390194847.1">
    <property type="nucleotide sequence ID" value="NZ_JBHMEP010000006.1"/>
</dbReference>
<dbReference type="SMART" id="SM00086">
    <property type="entry name" value="PAC"/>
    <property type="match status" value="2"/>
</dbReference>
<dbReference type="Pfam" id="PF08447">
    <property type="entry name" value="PAS_3"/>
    <property type="match status" value="1"/>
</dbReference>
<dbReference type="SMART" id="SM00267">
    <property type="entry name" value="GGDEF"/>
    <property type="match status" value="1"/>
</dbReference>
<dbReference type="PANTHER" id="PTHR46663:SF3">
    <property type="entry name" value="SLL0267 PROTEIN"/>
    <property type="match status" value="1"/>
</dbReference>
<feature type="domain" description="PAC" evidence="1">
    <location>
        <begin position="362"/>
        <end position="415"/>
    </location>
</feature>
<dbReference type="NCBIfam" id="TIGR00254">
    <property type="entry name" value="GGDEF"/>
    <property type="match status" value="1"/>
</dbReference>
<proteinExistence type="predicted"/>
<protein>
    <submittedName>
        <fullName evidence="3">Diguanylate cyclase</fullName>
        <ecNumber evidence="3">2.7.7.65</ecNumber>
    </submittedName>
</protein>
<dbReference type="Gene3D" id="3.30.70.270">
    <property type="match status" value="1"/>
</dbReference>
<evidence type="ECO:0000313" key="3">
    <source>
        <dbReference type="EMBL" id="MFB9136598.1"/>
    </source>
</evidence>
<dbReference type="Proteomes" id="UP001589645">
    <property type="component" value="Unassembled WGS sequence"/>
</dbReference>
<dbReference type="InterPro" id="IPR029016">
    <property type="entry name" value="GAF-like_dom_sf"/>
</dbReference>
<dbReference type="PANTHER" id="PTHR46663">
    <property type="entry name" value="DIGUANYLATE CYCLASE DGCT-RELATED"/>
    <property type="match status" value="1"/>
</dbReference>
<accession>A0ABV5HR07</accession>
<evidence type="ECO:0000259" key="2">
    <source>
        <dbReference type="PROSITE" id="PS50887"/>
    </source>
</evidence>
<gene>
    <name evidence="3" type="ORF">ACFFUV_16650</name>
</gene>
<dbReference type="InterPro" id="IPR001610">
    <property type="entry name" value="PAC"/>
</dbReference>
<dbReference type="NCBIfam" id="TIGR00229">
    <property type="entry name" value="sensory_box"/>
    <property type="match status" value="1"/>
</dbReference>
<dbReference type="InterPro" id="IPR043128">
    <property type="entry name" value="Rev_trsase/Diguanyl_cyclase"/>
</dbReference>
<dbReference type="InterPro" id="IPR003018">
    <property type="entry name" value="GAF"/>
</dbReference>
<dbReference type="Pfam" id="PF01590">
    <property type="entry name" value="GAF"/>
    <property type="match status" value="1"/>
</dbReference>
<dbReference type="CDD" id="cd00130">
    <property type="entry name" value="PAS"/>
    <property type="match status" value="1"/>
</dbReference>
<dbReference type="PROSITE" id="PS50113">
    <property type="entry name" value="PAC"/>
    <property type="match status" value="1"/>
</dbReference>
<dbReference type="SUPFAM" id="SSF55781">
    <property type="entry name" value="GAF domain-like"/>
    <property type="match status" value="2"/>
</dbReference>
<dbReference type="EC" id="2.7.7.65" evidence="3"/>